<name>A0A5J9TPS8_9POAL</name>
<reference evidence="1 2" key="1">
    <citation type="journal article" date="2019" name="Sci. Rep.">
        <title>A high-quality genome of Eragrostis curvula grass provides insights into Poaceae evolution and supports new strategies to enhance forage quality.</title>
        <authorList>
            <person name="Carballo J."/>
            <person name="Santos B.A.C.M."/>
            <person name="Zappacosta D."/>
            <person name="Garbus I."/>
            <person name="Selva J.P."/>
            <person name="Gallo C.A."/>
            <person name="Diaz A."/>
            <person name="Albertini E."/>
            <person name="Caccamo M."/>
            <person name="Echenique V."/>
        </authorList>
    </citation>
    <scope>NUCLEOTIDE SEQUENCE [LARGE SCALE GENOMIC DNA]</scope>
    <source>
        <strain evidence="2">cv. Victoria</strain>
        <tissue evidence="1">Leaf</tissue>
    </source>
</reference>
<evidence type="ECO:0000313" key="2">
    <source>
        <dbReference type="Proteomes" id="UP000324897"/>
    </source>
</evidence>
<keyword evidence="2" id="KW-1185">Reference proteome</keyword>
<dbReference type="Gramene" id="TVU13386">
    <property type="protein sequence ID" value="TVU13386"/>
    <property type="gene ID" value="EJB05_40439"/>
</dbReference>
<feature type="non-terminal residue" evidence="1">
    <location>
        <position position="449"/>
    </location>
</feature>
<evidence type="ECO:0000313" key="1">
    <source>
        <dbReference type="EMBL" id="TVU13386.1"/>
    </source>
</evidence>
<comment type="caution">
    <text evidence="1">The sequence shown here is derived from an EMBL/GenBank/DDBJ whole genome shotgun (WGS) entry which is preliminary data.</text>
</comment>
<protein>
    <submittedName>
        <fullName evidence="1">Uncharacterized protein</fullName>
    </submittedName>
</protein>
<dbReference type="Proteomes" id="UP000324897">
    <property type="component" value="Unassembled WGS sequence"/>
</dbReference>
<proteinExistence type="predicted"/>
<organism evidence="1 2">
    <name type="scientific">Eragrostis curvula</name>
    <name type="common">weeping love grass</name>
    <dbReference type="NCBI Taxonomy" id="38414"/>
    <lineage>
        <taxon>Eukaryota</taxon>
        <taxon>Viridiplantae</taxon>
        <taxon>Streptophyta</taxon>
        <taxon>Embryophyta</taxon>
        <taxon>Tracheophyta</taxon>
        <taxon>Spermatophyta</taxon>
        <taxon>Magnoliopsida</taxon>
        <taxon>Liliopsida</taxon>
        <taxon>Poales</taxon>
        <taxon>Poaceae</taxon>
        <taxon>PACMAD clade</taxon>
        <taxon>Chloridoideae</taxon>
        <taxon>Eragrostideae</taxon>
        <taxon>Eragrostidinae</taxon>
        <taxon>Eragrostis</taxon>
    </lineage>
</organism>
<dbReference type="AlphaFoldDB" id="A0A5J9TPS8"/>
<feature type="non-terminal residue" evidence="1">
    <location>
        <position position="1"/>
    </location>
</feature>
<dbReference type="EMBL" id="RWGY01000034">
    <property type="protein sequence ID" value="TVU13386.1"/>
    <property type="molecule type" value="Genomic_DNA"/>
</dbReference>
<gene>
    <name evidence="1" type="ORF">EJB05_40439</name>
</gene>
<sequence>MGAAWRITLWRPVLCVPNGGARKAGMLESSGARCVGTGELLLGTIWHKRGPLGVKVKEDIEEYLKMEKRCSRHAVFRSTSCGIEGRQRLDLFFRCNDDLLRFGAMPPGTRFFHQLSQCNRSEFKCFDLQFHQSAGTRKLSSCCLCAATSWRRCSRCSVQPNAEIPHMPVPLIVSNISKKQFSKKFIIDGEIEFAVSAVSCLRTSRILFIRTRGLLEIGLDATRNAVGVCAVRYTQRPELCSSLEPAIRESTSCIPVCHESKNGRGLAYYTVETSSVRAKRRCEEGGYAGIVGSEMCGDRRVTPRNHLAQEGASRGQGYTSPIGGTLGGTYKLEEAVEKPCCDLLAAHLRKCACAWPAWHNGDLSPPSNRGRNHNSWGNVYNLCRVKTVMTAVLTVKSGMDPHTISWECTLCTHADPKPPFVCCSVKEDIEEYLKMEKRCSRHAVFRSTS</sequence>
<accession>A0A5J9TPS8</accession>